<comment type="similarity">
    <text evidence="3">Belongs to the prokaryotic molybdopterin-containing oxidoreductase family.</text>
</comment>
<keyword evidence="5 6" id="KW-0560">Oxidoreductase</keyword>
<dbReference type="SUPFAM" id="SSF53706">
    <property type="entry name" value="Formate dehydrogenase/DMSO reductase, domains 1-3"/>
    <property type="match status" value="1"/>
</dbReference>
<dbReference type="Gene3D" id="3.40.228.10">
    <property type="entry name" value="Dimethylsulfoxide Reductase, domain 2"/>
    <property type="match status" value="1"/>
</dbReference>
<organism evidence="6 7">
    <name type="scientific">Escherichia coli</name>
    <dbReference type="NCBI Taxonomy" id="562"/>
    <lineage>
        <taxon>Bacteria</taxon>
        <taxon>Pseudomonadati</taxon>
        <taxon>Pseudomonadota</taxon>
        <taxon>Gammaproteobacteria</taxon>
        <taxon>Enterobacterales</taxon>
        <taxon>Enterobacteriaceae</taxon>
        <taxon>Escherichia</taxon>
    </lineage>
</organism>
<dbReference type="Proteomes" id="UP000254174">
    <property type="component" value="Unassembled WGS sequence"/>
</dbReference>
<dbReference type="EMBL" id="UGFC01000006">
    <property type="protein sequence ID" value="STM15677.1"/>
    <property type="molecule type" value="Genomic_DNA"/>
</dbReference>
<evidence type="ECO:0000313" key="7">
    <source>
        <dbReference type="Proteomes" id="UP000254174"/>
    </source>
</evidence>
<keyword evidence="4" id="KW-0408">Iron</keyword>
<sequence length="77" mass="8309">MKCWPPPARRIAQTTFLYALGWTQHTVGAQNIRTMAMIQLLLGNMGMAGGGVNALRGHSNIQGLTDLVCSQPACRVI</sequence>
<protein>
    <submittedName>
        <fullName evidence="6">Formate dehydrogenase, nitrate-inducible, major subunit</fullName>
        <ecNumber evidence="6">1.17.1.9</ecNumber>
    </submittedName>
</protein>
<reference evidence="6 7" key="1">
    <citation type="submission" date="2018-06" db="EMBL/GenBank/DDBJ databases">
        <authorList>
            <consortium name="Pathogen Informatics"/>
            <person name="Doyle S."/>
        </authorList>
    </citation>
    <scope>NUCLEOTIDE SEQUENCE [LARGE SCALE GENOMIC DNA]</scope>
    <source>
        <strain evidence="6 7">NCTC7922</strain>
    </source>
</reference>
<dbReference type="GO" id="GO:0009055">
    <property type="term" value="F:electron transfer activity"/>
    <property type="evidence" value="ECO:0007669"/>
    <property type="project" value="TreeGrafter"/>
</dbReference>
<dbReference type="GO" id="GO:0051539">
    <property type="term" value="F:4 iron, 4 sulfur cluster binding"/>
    <property type="evidence" value="ECO:0007669"/>
    <property type="project" value="UniProtKB-KW"/>
</dbReference>
<gene>
    <name evidence="6" type="primary">fdnG_2</name>
    <name evidence="6" type="ORF">NCTC7922_02068</name>
</gene>
<keyword evidence="4" id="KW-0411">Iron-sulfur</keyword>
<dbReference type="GO" id="GO:0030151">
    <property type="term" value="F:molybdenum ion binding"/>
    <property type="evidence" value="ECO:0007669"/>
    <property type="project" value="TreeGrafter"/>
</dbReference>
<dbReference type="GO" id="GO:0030313">
    <property type="term" value="C:cell envelope"/>
    <property type="evidence" value="ECO:0007669"/>
    <property type="project" value="UniProtKB-SubCell"/>
</dbReference>
<dbReference type="EC" id="1.17.1.9" evidence="6"/>
<comment type="subcellular location">
    <subcellularLocation>
        <location evidence="2">Cell envelope</location>
    </subcellularLocation>
</comment>
<name>A0A377D3U6_ECOLX</name>
<evidence type="ECO:0000256" key="2">
    <source>
        <dbReference type="ARBA" id="ARBA00004196"/>
    </source>
</evidence>
<evidence type="ECO:0000256" key="3">
    <source>
        <dbReference type="ARBA" id="ARBA00010312"/>
    </source>
</evidence>
<evidence type="ECO:0000256" key="5">
    <source>
        <dbReference type="ARBA" id="ARBA00023002"/>
    </source>
</evidence>
<evidence type="ECO:0000256" key="1">
    <source>
        <dbReference type="ARBA" id="ARBA00001966"/>
    </source>
</evidence>
<keyword evidence="4" id="KW-0479">Metal-binding</keyword>
<comment type="cofactor">
    <cofactor evidence="1">
        <name>[4Fe-4S] cluster</name>
        <dbReference type="ChEBI" id="CHEBI:49883"/>
    </cofactor>
</comment>
<evidence type="ECO:0000256" key="4">
    <source>
        <dbReference type="ARBA" id="ARBA00022485"/>
    </source>
</evidence>
<proteinExistence type="inferred from homology"/>
<dbReference type="AlphaFoldDB" id="A0A377D3U6"/>
<accession>A0A377D3U6</accession>
<dbReference type="PANTHER" id="PTHR43598">
    <property type="entry name" value="TUNGSTEN-CONTAINING FORMYLMETHANOFURAN DEHYDROGENASE 2 SUBUNIT B"/>
    <property type="match status" value="1"/>
</dbReference>
<dbReference type="GO" id="GO:0009061">
    <property type="term" value="P:anaerobic respiration"/>
    <property type="evidence" value="ECO:0007669"/>
    <property type="project" value="TreeGrafter"/>
</dbReference>
<evidence type="ECO:0000313" key="6">
    <source>
        <dbReference type="EMBL" id="STM15677.1"/>
    </source>
</evidence>
<dbReference type="PANTHER" id="PTHR43598:SF7">
    <property type="entry name" value="FORMATE DEHYDROGENASE, NITRATE-INDUCIBLE, MAJOR SUBUNIT"/>
    <property type="match status" value="1"/>
</dbReference>
<keyword evidence="4" id="KW-0004">4Fe-4S</keyword>
<dbReference type="GO" id="GO:0008863">
    <property type="term" value="F:formate dehydrogenase (NAD+) activity"/>
    <property type="evidence" value="ECO:0007669"/>
    <property type="project" value="UniProtKB-EC"/>
</dbReference>